<dbReference type="SUPFAM" id="SSF56954">
    <property type="entry name" value="Outer membrane efflux proteins (OEP)"/>
    <property type="match status" value="1"/>
</dbReference>
<dbReference type="EMBL" id="JBHTJV010000003">
    <property type="protein sequence ID" value="MFD0916042.1"/>
    <property type="molecule type" value="Genomic_DNA"/>
</dbReference>
<evidence type="ECO:0000256" key="1">
    <source>
        <dbReference type="ARBA" id="ARBA00007613"/>
    </source>
</evidence>
<dbReference type="PANTHER" id="PTHR30203">
    <property type="entry name" value="OUTER MEMBRANE CATION EFFLUX PROTEIN"/>
    <property type="match status" value="1"/>
</dbReference>
<feature type="coiled-coil region" evidence="2">
    <location>
        <begin position="227"/>
        <end position="261"/>
    </location>
</feature>
<dbReference type="InterPro" id="IPR003423">
    <property type="entry name" value="OMP_efflux"/>
</dbReference>
<gene>
    <name evidence="3" type="ORF">ACFQ14_06445</name>
</gene>
<dbReference type="Gene3D" id="1.20.1600.10">
    <property type="entry name" value="Outer membrane efflux proteins (OEP)"/>
    <property type="match status" value="1"/>
</dbReference>
<dbReference type="Pfam" id="PF02321">
    <property type="entry name" value="OEP"/>
    <property type="match status" value="1"/>
</dbReference>
<evidence type="ECO:0000256" key="2">
    <source>
        <dbReference type="SAM" id="Coils"/>
    </source>
</evidence>
<dbReference type="InterPro" id="IPR010131">
    <property type="entry name" value="MdtP/NodT-like"/>
</dbReference>
<dbReference type="PROSITE" id="PS51257">
    <property type="entry name" value="PROKAR_LIPOPROTEIN"/>
    <property type="match status" value="1"/>
</dbReference>
<accession>A0ABW3FEP1</accession>
<keyword evidence="2" id="KW-0175">Coiled coil</keyword>
<protein>
    <submittedName>
        <fullName evidence="3">TolC family protein</fullName>
    </submittedName>
</protein>
<comment type="caution">
    <text evidence="3">The sequence shown here is derived from an EMBL/GenBank/DDBJ whole genome shotgun (WGS) entry which is preliminary data.</text>
</comment>
<sequence>MTPKVHRISHGIAATLALSLLAGCQIAPKQMTDLEIAAYSEDKLARVTQDQEPITGQITLYDAMARALKYNLDYKVEIMNRQLANKNLRLKSYAMLPKVVANGGWADRDNSAASYSQTLFAGVRSVDPTFSKEQGKFAGDVTFSWHILDFGLSYIRAQQAADEALIAEERKRKIINKIVEDVRTAYWRAVSADRLLEGFHKLRHRTERALAQSKRILKAGQTSPVSALTYQRELVDIKRQIHRLERELKTSKIQLAALMNVSPGSKYSLHIPKRRLTDLAIKASGDEMLRVALEKRPELREVGYQERINVKEAKAALLEILPGASVYAGLNLDTNDFLFNSNWVSYGAKVGWNLMKVFTYPARKGAVDAKQEVLDQRALATTMAIMTQVYVSRARYKYLYQSAQTAAEYYQVQRKLKAQIDASVRAGVASEQTRIREEMNTLVAAVQFDVAYADLQNAFAAVYAAVGSDPYDQNISTDMSVSELSAVLKKTWRDRGDSHL</sequence>
<dbReference type="RefSeq" id="WP_377211878.1">
    <property type="nucleotide sequence ID" value="NZ_JBHTJV010000003.1"/>
</dbReference>
<dbReference type="Proteomes" id="UP001597101">
    <property type="component" value="Unassembled WGS sequence"/>
</dbReference>
<keyword evidence="4" id="KW-1185">Reference proteome</keyword>
<evidence type="ECO:0000313" key="4">
    <source>
        <dbReference type="Proteomes" id="UP001597101"/>
    </source>
</evidence>
<dbReference type="PANTHER" id="PTHR30203:SF30">
    <property type="entry name" value="OUTER MEMBRANE PROTEIN-RELATED"/>
    <property type="match status" value="1"/>
</dbReference>
<reference evidence="4" key="1">
    <citation type="journal article" date="2019" name="Int. J. Syst. Evol. Microbiol.">
        <title>The Global Catalogue of Microorganisms (GCM) 10K type strain sequencing project: providing services to taxonomists for standard genome sequencing and annotation.</title>
        <authorList>
            <consortium name="The Broad Institute Genomics Platform"/>
            <consortium name="The Broad Institute Genome Sequencing Center for Infectious Disease"/>
            <person name="Wu L."/>
            <person name="Ma J."/>
        </authorList>
    </citation>
    <scope>NUCLEOTIDE SEQUENCE [LARGE SCALE GENOMIC DNA]</scope>
    <source>
        <strain evidence="4">CCUG 60023</strain>
    </source>
</reference>
<evidence type="ECO:0000313" key="3">
    <source>
        <dbReference type="EMBL" id="MFD0916042.1"/>
    </source>
</evidence>
<comment type="similarity">
    <text evidence="1">Belongs to the outer membrane factor (OMF) (TC 1.B.17) family.</text>
</comment>
<organism evidence="3 4">
    <name type="scientific">Pseudahrensia aquimaris</name>
    <dbReference type="NCBI Taxonomy" id="744461"/>
    <lineage>
        <taxon>Bacteria</taxon>
        <taxon>Pseudomonadati</taxon>
        <taxon>Pseudomonadota</taxon>
        <taxon>Alphaproteobacteria</taxon>
        <taxon>Hyphomicrobiales</taxon>
        <taxon>Ahrensiaceae</taxon>
        <taxon>Pseudahrensia</taxon>
    </lineage>
</organism>
<name>A0ABW3FEP1_9HYPH</name>
<proteinExistence type="inferred from homology"/>